<feature type="compositionally biased region" description="Acidic residues" evidence="1">
    <location>
        <begin position="53"/>
        <end position="72"/>
    </location>
</feature>
<feature type="compositionally biased region" description="Polar residues" evidence="1">
    <location>
        <begin position="85"/>
        <end position="97"/>
    </location>
</feature>
<dbReference type="AlphaFoldDB" id="A0A3B0MGX8"/>
<evidence type="ECO:0000313" key="2">
    <source>
        <dbReference type="EMBL" id="SUZ30397.1"/>
    </source>
</evidence>
<protein>
    <recommendedName>
        <fullName evidence="4">Mitochondrial inner membrane protein</fullName>
    </recommendedName>
</protein>
<evidence type="ECO:0000313" key="3">
    <source>
        <dbReference type="Proteomes" id="UP000272908"/>
    </source>
</evidence>
<sequence length="458" mass="46168">MGEDTASAPDAAAGESAPEAGDTSTESAMEKPDPAADTGTVPETSAATVSDEVTAEADAPDASEPVPEESTPEEAVQSDEVATPTAESDTTMTTSETAGAPSDATVATSEPQTPPIAPPTPAPEPQKRGGFLPLLLGGVVAGGIGYGAHFYQTNMQATVPDEASALTAMEAEIGALRTELADLREAVAQGPDLSDLEAQIAALEPADIGGVQAAIDDLRSRVAAIPEVDEAALQAQIEALRAEPDVDLGPVEDSLAELEAAYAPMPEQMAALQADMDALRALATEEVAQAEAAVDTALATAGLDRIRAALVTGASFDDAVAQLAEAGADVPAALSDAASDGVQTVEQLQDSYGVAARAAIGTSLQAAPAESATEKLGNFFRAQVGARSLAPREGDDPDAVTSRAGAVVAEGDFASALDELSALPDEGRAAMDDWLTAVNTRLNAAAALDALQAEISTE</sequence>
<organism evidence="2 3">
    <name type="scientific">Roseinatronobacter ekhonensis</name>
    <dbReference type="NCBI Taxonomy" id="254356"/>
    <lineage>
        <taxon>Bacteria</taxon>
        <taxon>Pseudomonadati</taxon>
        <taxon>Pseudomonadota</taxon>
        <taxon>Alphaproteobacteria</taxon>
        <taxon>Rhodobacterales</taxon>
        <taxon>Paracoccaceae</taxon>
        <taxon>Roseinatronobacter</taxon>
    </lineage>
</organism>
<evidence type="ECO:0000256" key="1">
    <source>
        <dbReference type="SAM" id="MobiDB-lite"/>
    </source>
</evidence>
<keyword evidence="3" id="KW-1185">Reference proteome</keyword>
<feature type="compositionally biased region" description="Low complexity" evidence="1">
    <location>
        <begin position="1"/>
        <end position="22"/>
    </location>
</feature>
<gene>
    <name evidence="2" type="ORF">ROE7235_00117</name>
</gene>
<accession>A0A3B0MGX8</accession>
<dbReference type="Gene3D" id="1.10.287.1490">
    <property type="match status" value="1"/>
</dbReference>
<proteinExistence type="predicted"/>
<name>A0A3B0MGX8_9RHOB</name>
<evidence type="ECO:0008006" key="4">
    <source>
        <dbReference type="Google" id="ProtNLM"/>
    </source>
</evidence>
<dbReference type="EMBL" id="UIHC01000001">
    <property type="protein sequence ID" value="SUZ30397.1"/>
    <property type="molecule type" value="Genomic_DNA"/>
</dbReference>
<feature type="compositionally biased region" description="Pro residues" evidence="1">
    <location>
        <begin position="112"/>
        <end position="124"/>
    </location>
</feature>
<reference evidence="3" key="1">
    <citation type="submission" date="2018-08" db="EMBL/GenBank/DDBJ databases">
        <authorList>
            <person name="Rodrigo-Torres L."/>
            <person name="Arahal R. D."/>
            <person name="Lucena T."/>
        </authorList>
    </citation>
    <scope>NUCLEOTIDE SEQUENCE [LARGE SCALE GENOMIC DNA]</scope>
    <source>
        <strain evidence="3">CECT 7235</strain>
    </source>
</reference>
<dbReference type="Proteomes" id="UP000272908">
    <property type="component" value="Unassembled WGS sequence"/>
</dbReference>
<feature type="region of interest" description="Disordered" evidence="1">
    <location>
        <begin position="1"/>
        <end position="129"/>
    </location>
</feature>